<accession>A0A4U7KPR1</accession>
<dbReference type="EMBL" id="SRRM01000017">
    <property type="protein sequence ID" value="TKY86340.1"/>
    <property type="molecule type" value="Genomic_DNA"/>
</dbReference>
<evidence type="ECO:0000313" key="1">
    <source>
        <dbReference type="EMBL" id="TKY86340.1"/>
    </source>
</evidence>
<proteinExistence type="predicted"/>
<dbReference type="KEGG" id="sgra:EX895_004489"/>
<dbReference type="Proteomes" id="UP000306050">
    <property type="component" value="Chromosome SGRAM_4"/>
</dbReference>
<evidence type="ECO:0000313" key="2">
    <source>
        <dbReference type="Proteomes" id="UP000306050"/>
    </source>
</evidence>
<protein>
    <recommendedName>
        <fullName evidence="3">N-acetyltransferase domain-containing protein</fullName>
    </recommendedName>
</protein>
<comment type="caution">
    <text evidence="1">The sequence shown here is derived from an EMBL/GenBank/DDBJ whole genome shotgun (WGS) entry which is preliminary data.</text>
</comment>
<keyword evidence="2" id="KW-1185">Reference proteome</keyword>
<sequence length="259" mass="28200">MTLPPTTTLVATPKAYLHLTQAQLSTLQLRVYRHTRYAPAPESALQTFVDLINASFAGPYHDENFGLDHPRYKSLQTLRDDLDPEAEGEDGGREEGKSGGWLFMLFLPSSATVDGEAAGGVAVAGAKVTFSGAGMDGGPSVHVLPNPLYTPPAVYPSLVYYLGALGTITPRSGPLLLTHIKRYLSTLSPNYVLKAYTVAEWGVNPHFSIPQDSPLVRFFEKQGFRVQDYAWKAKGTWGSFYGGCLCSIEYVHLGLGEDK</sequence>
<organism evidence="1 2">
    <name type="scientific">Sporisorium graminicola</name>
    <dbReference type="NCBI Taxonomy" id="280036"/>
    <lineage>
        <taxon>Eukaryota</taxon>
        <taxon>Fungi</taxon>
        <taxon>Dikarya</taxon>
        <taxon>Basidiomycota</taxon>
        <taxon>Ustilaginomycotina</taxon>
        <taxon>Ustilaginomycetes</taxon>
        <taxon>Ustilaginales</taxon>
        <taxon>Ustilaginaceae</taxon>
        <taxon>Sporisorium</taxon>
    </lineage>
</organism>
<reference evidence="1 2" key="1">
    <citation type="submission" date="2019-05" db="EMBL/GenBank/DDBJ databases">
        <title>Sporisorium graminicola CBS 10092 draft sequencing and annotation.</title>
        <authorList>
            <person name="Solano-Gonzalez S."/>
            <person name="Caddick M.X."/>
            <person name="Darby A."/>
        </authorList>
    </citation>
    <scope>NUCLEOTIDE SEQUENCE [LARGE SCALE GENOMIC DNA]</scope>
    <source>
        <strain evidence="1 2">CBS 10092</strain>
    </source>
</reference>
<dbReference type="OrthoDB" id="2547083at2759"/>
<dbReference type="GeneID" id="40727384"/>
<dbReference type="AlphaFoldDB" id="A0A4U7KPR1"/>
<name>A0A4U7KPR1_9BASI</name>
<evidence type="ECO:0008006" key="3">
    <source>
        <dbReference type="Google" id="ProtNLM"/>
    </source>
</evidence>
<gene>
    <name evidence="1" type="ORF">EX895_004489</name>
</gene>
<dbReference type="RefSeq" id="XP_029738325.1">
    <property type="nucleotide sequence ID" value="XM_029885083.1"/>
</dbReference>